<evidence type="ECO:0000313" key="5">
    <source>
        <dbReference type="EMBL" id="KAJ8953366.1"/>
    </source>
</evidence>
<name>A0AAV8YQZ7_9CUCU</name>
<evidence type="ECO:0000256" key="3">
    <source>
        <dbReference type="SAM" id="MobiDB-lite"/>
    </source>
</evidence>
<protein>
    <recommendedName>
        <fullName evidence="4">Kinesin motor domain-containing protein</fullName>
    </recommendedName>
</protein>
<dbReference type="EMBL" id="JAPWTK010000056">
    <property type="protein sequence ID" value="KAJ8953366.1"/>
    <property type="molecule type" value="Genomic_DNA"/>
</dbReference>
<feature type="domain" description="Kinesin motor" evidence="4">
    <location>
        <begin position="1"/>
        <end position="28"/>
    </location>
</feature>
<feature type="compositionally biased region" description="Acidic residues" evidence="3">
    <location>
        <begin position="273"/>
        <end position="282"/>
    </location>
</feature>
<feature type="region of interest" description="Disordered" evidence="3">
    <location>
        <begin position="271"/>
        <end position="290"/>
    </location>
</feature>
<proteinExistence type="inferred from homology"/>
<gene>
    <name evidence="5" type="ORF">NQ318_023482</name>
</gene>
<comment type="similarity">
    <text evidence="1">Belongs to the TRAFAC class myosin-kinesin ATPase superfamily. Kinesin family.</text>
</comment>
<dbReference type="GO" id="GO:0003777">
    <property type="term" value="F:microtubule motor activity"/>
    <property type="evidence" value="ECO:0007669"/>
    <property type="project" value="InterPro"/>
</dbReference>
<dbReference type="GO" id="GO:0007018">
    <property type="term" value="P:microtubule-based movement"/>
    <property type="evidence" value="ECO:0007669"/>
    <property type="project" value="InterPro"/>
</dbReference>
<evidence type="ECO:0000313" key="6">
    <source>
        <dbReference type="Proteomes" id="UP001162162"/>
    </source>
</evidence>
<dbReference type="GO" id="GO:0005524">
    <property type="term" value="F:ATP binding"/>
    <property type="evidence" value="ECO:0007669"/>
    <property type="project" value="InterPro"/>
</dbReference>
<dbReference type="AlphaFoldDB" id="A0AAV8YQZ7"/>
<accession>A0AAV8YQZ7</accession>
<dbReference type="Proteomes" id="UP001162162">
    <property type="component" value="Unassembled WGS sequence"/>
</dbReference>
<reference evidence="5" key="1">
    <citation type="journal article" date="2023" name="Insect Mol. Biol.">
        <title>Genome sequencing provides insights into the evolution of gene families encoding plant cell wall-degrading enzymes in longhorned beetles.</title>
        <authorList>
            <person name="Shin N.R."/>
            <person name="Okamura Y."/>
            <person name="Kirsch R."/>
            <person name="Pauchet Y."/>
        </authorList>
    </citation>
    <scope>NUCLEOTIDE SEQUENCE</scope>
    <source>
        <strain evidence="5">AMC_N1</strain>
    </source>
</reference>
<dbReference type="GO" id="GO:0008017">
    <property type="term" value="F:microtubule binding"/>
    <property type="evidence" value="ECO:0007669"/>
    <property type="project" value="InterPro"/>
</dbReference>
<sequence>MIVNMNPARDMFDETQHVLNFAAVAKEILIEEQQKIVKPKKNRFSQYMERKSLSVPFMQIIEEDEKDIEINKLKIMISDLYMEMEQKRLEYQQELSEEREYIRSEYKKFIEELRERHMQQKVEAINKVKREYEEIIQSLNRNRRCLDDSEVVILDSSSDEDDASERTSKQVIIDLERITTEQNDKIKLLEQNLKCQNEKSNKEISELKEHIRALKEEEFKLKVTLDEAEQAYSELQLELREADTKTKKLISEKLQLQEKVEQLEEVITHLTNDSDESEDDPCQIEHVVGS</sequence>
<feature type="coiled-coil region" evidence="2">
    <location>
        <begin position="81"/>
        <end position="149"/>
    </location>
</feature>
<organism evidence="5 6">
    <name type="scientific">Aromia moschata</name>
    <dbReference type="NCBI Taxonomy" id="1265417"/>
    <lineage>
        <taxon>Eukaryota</taxon>
        <taxon>Metazoa</taxon>
        <taxon>Ecdysozoa</taxon>
        <taxon>Arthropoda</taxon>
        <taxon>Hexapoda</taxon>
        <taxon>Insecta</taxon>
        <taxon>Pterygota</taxon>
        <taxon>Neoptera</taxon>
        <taxon>Endopterygota</taxon>
        <taxon>Coleoptera</taxon>
        <taxon>Polyphaga</taxon>
        <taxon>Cucujiformia</taxon>
        <taxon>Chrysomeloidea</taxon>
        <taxon>Cerambycidae</taxon>
        <taxon>Cerambycinae</taxon>
        <taxon>Callichromatini</taxon>
        <taxon>Aromia</taxon>
    </lineage>
</organism>
<evidence type="ECO:0000259" key="4">
    <source>
        <dbReference type="PROSITE" id="PS50067"/>
    </source>
</evidence>
<evidence type="ECO:0000256" key="2">
    <source>
        <dbReference type="SAM" id="Coils"/>
    </source>
</evidence>
<keyword evidence="6" id="KW-1185">Reference proteome</keyword>
<comment type="caution">
    <text evidence="1">Lacks conserved residue(s) required for the propagation of feature annotation.</text>
</comment>
<dbReference type="PROSITE" id="PS50067">
    <property type="entry name" value="KINESIN_MOTOR_2"/>
    <property type="match status" value="1"/>
</dbReference>
<evidence type="ECO:0000256" key="1">
    <source>
        <dbReference type="PROSITE-ProRule" id="PRU00283"/>
    </source>
</evidence>
<keyword evidence="2" id="KW-0175">Coiled coil</keyword>
<comment type="caution">
    <text evidence="5">The sequence shown here is derived from an EMBL/GenBank/DDBJ whole genome shotgun (WGS) entry which is preliminary data.</text>
</comment>
<dbReference type="InterPro" id="IPR001752">
    <property type="entry name" value="Kinesin_motor_dom"/>
</dbReference>